<sequence>MNPNLIKNYISEYKREFNRINQEERYKWKAIKHFQDHFNLEAADLAANIESSMDEAKNLLSSGKYWPKRMLRKNAELAPERTRDMLRILFDEDFDIRERIENFRSDFKILNREHFGNDNDYQDHRAILVYLVLKYPERYFLYKFGMFKDFAEKVAYPYYPRRGRIENIGHYLGLCELVKAEVQKDQELLAMHARRLDDTCYQDPNHHVLTQDFIYAVVKHLKETVQRESKRSLVGSTSISYLNSEELSVMKKEPTFKGALINFIQNEIENRRTGDAGELWVVNFEKEYLIEKGRPDLAKKIKHSSREEGDGLGYDIRSFHPDGKPKFIEVKTTKGNFESIFYITRNELECSKRYPEKYYLYRLFHFKDSVSPAELKIISGDLSSICLMPVSYQVNFNSKISLKK</sequence>
<reference evidence="3" key="1">
    <citation type="journal article" date="2019" name="Int. J. Syst. Evol. Microbiol.">
        <title>The Global Catalogue of Microorganisms (GCM) 10K type strain sequencing project: providing services to taxonomists for standard genome sequencing and annotation.</title>
        <authorList>
            <consortium name="The Broad Institute Genomics Platform"/>
            <consortium name="The Broad Institute Genome Sequencing Center for Infectious Disease"/>
            <person name="Wu L."/>
            <person name="Ma J."/>
        </authorList>
    </citation>
    <scope>NUCLEOTIDE SEQUENCE [LARGE SCALE GENOMIC DNA]</scope>
    <source>
        <strain evidence="3">CECT 7706</strain>
    </source>
</reference>
<name>A0ABT8C661_9BACT</name>
<evidence type="ECO:0000313" key="2">
    <source>
        <dbReference type="EMBL" id="MDN3688241.1"/>
    </source>
</evidence>
<gene>
    <name evidence="2" type="ORF">QWZ15_10400</name>
</gene>
<feature type="domain" description="Protein NO VEIN C-terminal" evidence="1">
    <location>
        <begin position="278"/>
        <end position="370"/>
    </location>
</feature>
<evidence type="ECO:0000313" key="3">
    <source>
        <dbReference type="Proteomes" id="UP001236663"/>
    </source>
</evidence>
<dbReference type="Pfam" id="PF13020">
    <property type="entry name" value="NOV_C"/>
    <property type="match status" value="1"/>
</dbReference>
<organism evidence="2 3">
    <name type="scientific">Cyclobacterium jeungdonense</name>
    <dbReference type="NCBI Taxonomy" id="708087"/>
    <lineage>
        <taxon>Bacteria</taxon>
        <taxon>Pseudomonadati</taxon>
        <taxon>Bacteroidota</taxon>
        <taxon>Cytophagia</taxon>
        <taxon>Cytophagales</taxon>
        <taxon>Cyclobacteriaceae</taxon>
        <taxon>Cyclobacterium</taxon>
    </lineage>
</organism>
<proteinExistence type="predicted"/>
<accession>A0ABT8C661</accession>
<evidence type="ECO:0000259" key="1">
    <source>
        <dbReference type="Pfam" id="PF13020"/>
    </source>
</evidence>
<dbReference type="Proteomes" id="UP001236663">
    <property type="component" value="Unassembled WGS sequence"/>
</dbReference>
<dbReference type="RefSeq" id="WP_163386102.1">
    <property type="nucleotide sequence ID" value="NZ_JAUFQS010000009.1"/>
</dbReference>
<comment type="caution">
    <text evidence="2">The sequence shown here is derived from an EMBL/GenBank/DDBJ whole genome shotgun (WGS) entry which is preliminary data.</text>
</comment>
<dbReference type="InterPro" id="IPR024975">
    <property type="entry name" value="NOV_C"/>
</dbReference>
<keyword evidence="3" id="KW-1185">Reference proteome</keyword>
<protein>
    <submittedName>
        <fullName evidence="2">DUF3883 domain-containing protein</fullName>
    </submittedName>
</protein>
<dbReference type="EMBL" id="JAUFQS010000009">
    <property type="protein sequence ID" value="MDN3688241.1"/>
    <property type="molecule type" value="Genomic_DNA"/>
</dbReference>